<dbReference type="PANTHER" id="PTHR30203">
    <property type="entry name" value="OUTER MEMBRANE CATION EFFLUX PROTEIN"/>
    <property type="match status" value="1"/>
</dbReference>
<comment type="subcellular location">
    <subcellularLocation>
        <location evidence="2">Cell membrane</location>
        <topology evidence="2">Lipid-anchor</topology>
    </subcellularLocation>
</comment>
<comment type="similarity">
    <text evidence="1 2">Belongs to the outer membrane factor (OMF) (TC 1.B.17) family.</text>
</comment>
<dbReference type="InterPro" id="IPR010131">
    <property type="entry name" value="MdtP/NodT-like"/>
</dbReference>
<dbReference type="AlphaFoldDB" id="A0A6I6MYN8"/>
<dbReference type="Proteomes" id="UP000431269">
    <property type="component" value="Chromosome"/>
</dbReference>
<dbReference type="NCBIfam" id="TIGR01845">
    <property type="entry name" value="outer_NodT"/>
    <property type="match status" value="1"/>
</dbReference>
<dbReference type="KEGG" id="tsv:DSM104635_03111"/>
<name>A0A6I6MYN8_9CAUL</name>
<evidence type="ECO:0000256" key="2">
    <source>
        <dbReference type="RuleBase" id="RU362097"/>
    </source>
</evidence>
<evidence type="ECO:0000313" key="3">
    <source>
        <dbReference type="EMBL" id="QGZ96253.1"/>
    </source>
</evidence>
<dbReference type="Gene3D" id="1.20.1600.10">
    <property type="entry name" value="Outer membrane efflux proteins (OEP)"/>
    <property type="match status" value="1"/>
</dbReference>
<keyword evidence="2" id="KW-0732">Signal</keyword>
<proteinExistence type="inferred from homology"/>
<sequence length="462" mass="49876">MIQRLALLPALALLSACAVLEPRYERPALPVPGQWPAASLPAQGKPTLPEWQAFYADDKLRALITLALEENRDLRVAAINIERARALYRIQRAERLPAIDAAAAGNIQGVTPRGGDESVERTYTAGLNLAAFEIDFFGRVRGLSRSALQQYLATEDARDSAQISLISEVAAAYITYAGDLELLALAQRTLDAQDQSLTLTQRRFEEGVSSQLDVYRAQTIVETARADAARYTRFVAQDENALALLLGAPVPEELRPTTIDAVTFGVAELPPGLPSDVLLDRPDIRQSEHLLRSANADVGAARAAFFPSVTIAGFAGETDSQFENLFAGVSGQFWNFTPQLNLPIFRGGALRGQLGAANADRDIAVAQYERAIQVAFREVADALAARATLGDELAARQSLANAAGGSYQISEARYREGVDSYLGLLDAQRELYTAQQGLVTARVARATNFVTLYKVLGGGAQE</sequence>
<feature type="signal peptide" evidence="2">
    <location>
        <begin position="1"/>
        <end position="18"/>
    </location>
</feature>
<keyword evidence="4" id="KW-1185">Reference proteome</keyword>
<keyword evidence="2" id="KW-1134">Transmembrane beta strand</keyword>
<dbReference type="GO" id="GO:0015562">
    <property type="term" value="F:efflux transmembrane transporter activity"/>
    <property type="evidence" value="ECO:0007669"/>
    <property type="project" value="InterPro"/>
</dbReference>
<keyword evidence="2" id="KW-0812">Transmembrane</keyword>
<dbReference type="RefSeq" id="WP_158767053.1">
    <property type="nucleotide sequence ID" value="NZ_CP047045.1"/>
</dbReference>
<dbReference type="Pfam" id="PF02321">
    <property type="entry name" value="OEP"/>
    <property type="match status" value="2"/>
</dbReference>
<keyword evidence="2" id="KW-0564">Palmitate</keyword>
<feature type="chain" id="PRO_5026379124" evidence="2">
    <location>
        <begin position="19"/>
        <end position="462"/>
    </location>
</feature>
<reference evidence="4" key="1">
    <citation type="submission" date="2019-12" db="EMBL/GenBank/DDBJ databases">
        <title>Complete genome of Terracaulis silvestris 0127_4.</title>
        <authorList>
            <person name="Vieira S."/>
            <person name="Riedel T."/>
            <person name="Sproer C."/>
            <person name="Pascual J."/>
            <person name="Boedeker C."/>
            <person name="Overmann J."/>
        </authorList>
    </citation>
    <scope>NUCLEOTIDE SEQUENCE [LARGE SCALE GENOMIC DNA]</scope>
    <source>
        <strain evidence="4">0127_4</strain>
    </source>
</reference>
<keyword evidence="2" id="KW-0472">Membrane</keyword>
<dbReference type="EMBL" id="CP047045">
    <property type="protein sequence ID" value="QGZ96253.1"/>
    <property type="molecule type" value="Genomic_DNA"/>
</dbReference>
<dbReference type="Gene3D" id="2.20.200.10">
    <property type="entry name" value="Outer membrane efflux proteins (OEP)"/>
    <property type="match status" value="1"/>
</dbReference>
<evidence type="ECO:0000313" key="4">
    <source>
        <dbReference type="Proteomes" id="UP000431269"/>
    </source>
</evidence>
<dbReference type="PROSITE" id="PS51257">
    <property type="entry name" value="PROKAR_LIPOPROTEIN"/>
    <property type="match status" value="1"/>
</dbReference>
<dbReference type="PANTHER" id="PTHR30203:SF32">
    <property type="entry name" value="CATION EFFLUX SYSTEM PROTEIN CUSC"/>
    <property type="match status" value="1"/>
</dbReference>
<accession>A0A6I6MYN8</accession>
<dbReference type="InterPro" id="IPR003423">
    <property type="entry name" value="OMP_efflux"/>
</dbReference>
<gene>
    <name evidence="3" type="primary">oprM_2</name>
    <name evidence="3" type="ORF">DSM104635_03111</name>
</gene>
<evidence type="ECO:0000256" key="1">
    <source>
        <dbReference type="ARBA" id="ARBA00007613"/>
    </source>
</evidence>
<dbReference type="GO" id="GO:0005886">
    <property type="term" value="C:plasma membrane"/>
    <property type="evidence" value="ECO:0007669"/>
    <property type="project" value="UniProtKB-SubCell"/>
</dbReference>
<organism evidence="3 4">
    <name type="scientific">Terricaulis silvestris</name>
    <dbReference type="NCBI Taxonomy" id="2686094"/>
    <lineage>
        <taxon>Bacteria</taxon>
        <taxon>Pseudomonadati</taxon>
        <taxon>Pseudomonadota</taxon>
        <taxon>Alphaproteobacteria</taxon>
        <taxon>Caulobacterales</taxon>
        <taxon>Caulobacteraceae</taxon>
        <taxon>Terricaulis</taxon>
    </lineage>
</organism>
<dbReference type="SUPFAM" id="SSF56954">
    <property type="entry name" value="Outer membrane efflux proteins (OEP)"/>
    <property type="match status" value="1"/>
</dbReference>
<keyword evidence="2" id="KW-0449">Lipoprotein</keyword>
<protein>
    <submittedName>
        <fullName evidence="3">Outer membrane protein OprM</fullName>
    </submittedName>
</protein>